<dbReference type="InterPro" id="IPR050597">
    <property type="entry name" value="Cytochrome_c_Oxidase_Subunit"/>
</dbReference>
<feature type="domain" description="Cytochrome c" evidence="11">
    <location>
        <begin position="31"/>
        <end position="117"/>
    </location>
</feature>
<protein>
    <recommendedName>
        <fullName evidence="11">Cytochrome c domain-containing protein</fullName>
    </recommendedName>
</protein>
<dbReference type="InterPro" id="IPR009056">
    <property type="entry name" value="Cyt_c-like_dom"/>
</dbReference>
<feature type="binding site" description="axial binding residue" evidence="9">
    <location>
        <position position="207"/>
    </location>
    <ligand>
        <name>heme c</name>
        <dbReference type="ChEBI" id="CHEBI:61717"/>
        <label>2</label>
    </ligand>
    <ligandPart>
        <name>Fe</name>
        <dbReference type="ChEBI" id="CHEBI:18248"/>
    </ligandPart>
</feature>
<evidence type="ECO:0000256" key="6">
    <source>
        <dbReference type="ARBA" id="ARBA00022982"/>
    </source>
</evidence>
<evidence type="ECO:0000313" key="13">
    <source>
        <dbReference type="Proteomes" id="UP000240987"/>
    </source>
</evidence>
<comment type="subcellular location">
    <subcellularLocation>
        <location evidence="1">Periplasm</location>
    </subcellularLocation>
</comment>
<dbReference type="EMBL" id="PYMJ01000010">
    <property type="protein sequence ID" value="PSU48329.1"/>
    <property type="molecule type" value="Genomic_DNA"/>
</dbReference>
<evidence type="ECO:0000256" key="1">
    <source>
        <dbReference type="ARBA" id="ARBA00004418"/>
    </source>
</evidence>
<evidence type="ECO:0000259" key="11">
    <source>
        <dbReference type="PROSITE" id="PS51007"/>
    </source>
</evidence>
<dbReference type="GO" id="GO:0020037">
    <property type="term" value="F:heme binding"/>
    <property type="evidence" value="ECO:0007669"/>
    <property type="project" value="InterPro"/>
</dbReference>
<dbReference type="InterPro" id="IPR036909">
    <property type="entry name" value="Cyt_c-like_dom_sf"/>
</dbReference>
<feature type="signal peptide" evidence="10">
    <location>
        <begin position="1"/>
        <end position="29"/>
    </location>
</feature>
<keyword evidence="5" id="KW-0574">Periplasm</keyword>
<dbReference type="InterPro" id="IPR024167">
    <property type="entry name" value="Cytochrome_c4-like"/>
</dbReference>
<dbReference type="GO" id="GO:0005506">
    <property type="term" value="F:iron ion binding"/>
    <property type="evidence" value="ECO:0007669"/>
    <property type="project" value="InterPro"/>
</dbReference>
<organism evidence="12 13">
    <name type="scientific">Photobacterium frigidiphilum</name>
    <dbReference type="NCBI Taxonomy" id="264736"/>
    <lineage>
        <taxon>Bacteria</taxon>
        <taxon>Pseudomonadati</taxon>
        <taxon>Pseudomonadota</taxon>
        <taxon>Gammaproteobacteria</taxon>
        <taxon>Vibrionales</taxon>
        <taxon>Vibrionaceae</taxon>
        <taxon>Photobacterium</taxon>
    </lineage>
</organism>
<evidence type="ECO:0000256" key="7">
    <source>
        <dbReference type="ARBA" id="ARBA00023004"/>
    </source>
</evidence>
<keyword evidence="4 9" id="KW-0479">Metal-binding</keyword>
<reference evidence="12 13" key="1">
    <citation type="submission" date="2018-01" db="EMBL/GenBank/DDBJ databases">
        <title>Whole genome sequencing of Histamine producing bacteria.</title>
        <authorList>
            <person name="Butler K."/>
        </authorList>
    </citation>
    <scope>NUCLEOTIDE SEQUENCE [LARGE SCALE GENOMIC DNA]</scope>
    <source>
        <strain evidence="12 13">JCM 12947</strain>
    </source>
</reference>
<dbReference type="PROSITE" id="PS51007">
    <property type="entry name" value="CYTC"/>
    <property type="match status" value="1"/>
</dbReference>
<dbReference type="PANTHER" id="PTHR33751">
    <property type="entry name" value="CBB3-TYPE CYTOCHROME C OXIDASE SUBUNIT FIXP"/>
    <property type="match status" value="1"/>
</dbReference>
<keyword evidence="10" id="KW-0732">Signal</keyword>
<gene>
    <name evidence="12" type="ORF">C9J12_11985</name>
</gene>
<dbReference type="GO" id="GO:0009055">
    <property type="term" value="F:electron transfer activity"/>
    <property type="evidence" value="ECO:0007669"/>
    <property type="project" value="InterPro"/>
</dbReference>
<evidence type="ECO:0000256" key="9">
    <source>
        <dbReference type="PIRSR" id="PIRSR000005-2"/>
    </source>
</evidence>
<evidence type="ECO:0000256" key="8">
    <source>
        <dbReference type="PIRSR" id="PIRSR000005-1"/>
    </source>
</evidence>
<name>A0A2T3JH97_9GAMM</name>
<feature type="binding site" description="covalent" evidence="8">
    <location>
        <position position="44"/>
    </location>
    <ligand>
        <name>heme c</name>
        <dbReference type="ChEBI" id="CHEBI:61717"/>
        <label>1</label>
    </ligand>
</feature>
<keyword evidence="2" id="KW-0813">Transport</keyword>
<keyword evidence="7 9" id="KW-0408">Iron</keyword>
<comment type="caution">
    <text evidence="12">The sequence shown here is derived from an EMBL/GenBank/DDBJ whole genome shotgun (WGS) entry which is preliminary data.</text>
</comment>
<evidence type="ECO:0000256" key="2">
    <source>
        <dbReference type="ARBA" id="ARBA00022448"/>
    </source>
</evidence>
<dbReference type="SUPFAM" id="SSF46626">
    <property type="entry name" value="Cytochrome c"/>
    <property type="match status" value="2"/>
</dbReference>
<dbReference type="GO" id="GO:0042597">
    <property type="term" value="C:periplasmic space"/>
    <property type="evidence" value="ECO:0007669"/>
    <property type="project" value="UniProtKB-SubCell"/>
</dbReference>
<feature type="binding site" description="covalent" evidence="8">
    <location>
        <position position="150"/>
    </location>
    <ligand>
        <name>heme c</name>
        <dbReference type="ChEBI" id="CHEBI:61717"/>
        <label>2</label>
    </ligand>
</feature>
<evidence type="ECO:0000256" key="3">
    <source>
        <dbReference type="ARBA" id="ARBA00022617"/>
    </source>
</evidence>
<dbReference type="Proteomes" id="UP000240987">
    <property type="component" value="Unassembled WGS sequence"/>
</dbReference>
<dbReference type="Gene3D" id="1.10.760.10">
    <property type="entry name" value="Cytochrome c-like domain"/>
    <property type="match status" value="2"/>
</dbReference>
<dbReference type="Pfam" id="PF00034">
    <property type="entry name" value="Cytochrom_C"/>
    <property type="match status" value="1"/>
</dbReference>
<feature type="binding site" description="covalent" evidence="8">
    <location>
        <position position="47"/>
    </location>
    <ligand>
        <name>heme c</name>
        <dbReference type="ChEBI" id="CHEBI:61717"/>
        <label>1</label>
    </ligand>
</feature>
<evidence type="ECO:0000313" key="12">
    <source>
        <dbReference type="EMBL" id="PSU48329.1"/>
    </source>
</evidence>
<keyword evidence="3 8" id="KW-0349">Heme</keyword>
<feature type="binding site" description="axial binding residue" evidence="9">
    <location>
        <position position="48"/>
    </location>
    <ligand>
        <name>heme c</name>
        <dbReference type="ChEBI" id="CHEBI:61717"/>
        <label>1</label>
    </ligand>
    <ligandPart>
        <name>Fe</name>
        <dbReference type="ChEBI" id="CHEBI:18248"/>
    </ligandPart>
</feature>
<keyword evidence="6" id="KW-0249">Electron transport</keyword>
<keyword evidence="13" id="KW-1185">Reference proteome</keyword>
<dbReference type="AlphaFoldDB" id="A0A2T3JH97"/>
<feature type="binding site" description="axial binding residue" evidence="9">
    <location>
        <position position="151"/>
    </location>
    <ligand>
        <name>heme c</name>
        <dbReference type="ChEBI" id="CHEBI:61717"/>
        <label>2</label>
    </ligand>
    <ligandPart>
        <name>Fe</name>
        <dbReference type="ChEBI" id="CHEBI:18248"/>
    </ligandPart>
</feature>
<dbReference type="OrthoDB" id="9773456at2"/>
<dbReference type="PANTHER" id="PTHR33751:SF9">
    <property type="entry name" value="CYTOCHROME C4"/>
    <property type="match status" value="1"/>
</dbReference>
<feature type="binding site" description="covalent" evidence="8">
    <location>
        <position position="147"/>
    </location>
    <ligand>
        <name>heme c</name>
        <dbReference type="ChEBI" id="CHEBI:61717"/>
        <label>2</label>
    </ligand>
</feature>
<evidence type="ECO:0000256" key="4">
    <source>
        <dbReference type="ARBA" id="ARBA00022723"/>
    </source>
</evidence>
<dbReference type="RefSeq" id="WP_107242934.1">
    <property type="nucleotide sequence ID" value="NZ_PYMJ01000010.1"/>
</dbReference>
<evidence type="ECO:0000256" key="5">
    <source>
        <dbReference type="ARBA" id="ARBA00022764"/>
    </source>
</evidence>
<comment type="PTM">
    <text evidence="8">Binds 2 heme c groups covalently per subunit.</text>
</comment>
<feature type="chain" id="PRO_5015488748" description="Cytochrome c domain-containing protein" evidence="10">
    <location>
        <begin position="30"/>
        <end position="245"/>
    </location>
</feature>
<dbReference type="PIRSF" id="PIRSF000005">
    <property type="entry name" value="Cytochrome_c4"/>
    <property type="match status" value="1"/>
</dbReference>
<proteinExistence type="predicted"/>
<accession>A0A2T3JH97</accession>
<sequence length="245" mass="27154">MEAMNSMRVKMKMFSLSIAFLLFPWMTLAQEDIESGKKVYIRECATCHGEYGEISNDVIPNILGQYSGYMLTQMQAFLSDDPKMARGGIAGSLKRSILSNITVQEIKDIVAYLGTIEYTVTGASKEDAEARGELAMNGWWLANFAGCGNCHGDDQMGLRVRNPGTGELDPNVGDPFTPKLVGLKYGYIKRQLEAYESGRRAGGMSAMKHIMAPLFQTPRMLQAIGHYAKDVHVIPVIKKQTRDTQ</sequence>
<evidence type="ECO:0000256" key="10">
    <source>
        <dbReference type="SAM" id="SignalP"/>
    </source>
</evidence>